<protein>
    <submittedName>
        <fullName evidence="9">FUSC family protein</fullName>
    </submittedName>
</protein>
<evidence type="ECO:0000256" key="6">
    <source>
        <dbReference type="ARBA" id="ARBA00043993"/>
    </source>
</evidence>
<organism evidence="9 10">
    <name type="scientific">Marinimicrococcus flavescens</name>
    <dbReference type="NCBI Taxonomy" id="3031815"/>
    <lineage>
        <taxon>Bacteria</taxon>
        <taxon>Pseudomonadati</taxon>
        <taxon>Pseudomonadota</taxon>
        <taxon>Alphaproteobacteria</taxon>
        <taxon>Geminicoccales</taxon>
        <taxon>Geminicoccaceae</taxon>
        <taxon>Marinimicrococcus</taxon>
    </lineage>
</organism>
<keyword evidence="2" id="KW-1003">Cell membrane</keyword>
<dbReference type="Pfam" id="PF13515">
    <property type="entry name" value="FUSC_2"/>
    <property type="match status" value="1"/>
</dbReference>
<dbReference type="Proteomes" id="UP001301140">
    <property type="component" value="Unassembled WGS sequence"/>
</dbReference>
<proteinExistence type="inferred from homology"/>
<keyword evidence="4 7" id="KW-1133">Transmembrane helix</keyword>
<evidence type="ECO:0000313" key="10">
    <source>
        <dbReference type="Proteomes" id="UP001301140"/>
    </source>
</evidence>
<evidence type="ECO:0000259" key="8">
    <source>
        <dbReference type="Pfam" id="PF13515"/>
    </source>
</evidence>
<evidence type="ECO:0000256" key="1">
    <source>
        <dbReference type="ARBA" id="ARBA00004651"/>
    </source>
</evidence>
<dbReference type="RefSeq" id="WP_327789022.1">
    <property type="nucleotide sequence ID" value="NZ_JARGEQ010000091.1"/>
</dbReference>
<feature type="transmembrane region" description="Helical" evidence="7">
    <location>
        <begin position="77"/>
        <end position="98"/>
    </location>
</feature>
<dbReference type="PANTHER" id="PTHR30509:SF9">
    <property type="entry name" value="MULTIDRUG RESISTANCE PROTEIN MDTO"/>
    <property type="match status" value="1"/>
</dbReference>
<dbReference type="InterPro" id="IPR049453">
    <property type="entry name" value="Memb_transporter_dom"/>
</dbReference>
<name>A0AAP3XRZ1_9PROT</name>
<dbReference type="EMBL" id="JARGEQ010000091">
    <property type="protein sequence ID" value="MDF1586607.1"/>
    <property type="molecule type" value="Genomic_DNA"/>
</dbReference>
<sequence length="361" mass="38361">MPAGIGRWGRRLARAASPARLREPLRHACRTAAAALLAYLVMRVAHLPEASWAVMSALYVIRPSVGGTLGSLGSRVAATILGSAVGLALLLVLGQGAWQTPLALALSTAIIQLFTAFIPGMMYAHMVSSVLVLVGVDDGALMAAVDRSVAILCGALAAGAAVALVFPSAAHRVIHRDLGVAVRRCGDLLAAAVAHLFDRDAESLTPIHDDIRAHLDRAIAMAQETRRRRVRKAGPAYHELTSRVQRLWQTMGVLDRIDGTALPDPVRERLQKPLDELVGASCRYFHRLGTAIEAGKPPPRPDEVRERLEHLNSLLEGGSGASDLTAVRVYTLGFVLQAVADEFDGLAGMFEEGARQAPGAG</sequence>
<feature type="domain" description="Integral membrane bound transporter" evidence="8">
    <location>
        <begin position="37"/>
        <end position="158"/>
    </location>
</feature>
<accession>A0AAP3XRZ1</accession>
<comment type="caution">
    <text evidence="9">The sequence shown here is derived from an EMBL/GenBank/DDBJ whole genome shotgun (WGS) entry which is preliminary data.</text>
</comment>
<keyword evidence="5 7" id="KW-0472">Membrane</keyword>
<keyword evidence="3 7" id="KW-0812">Transmembrane</keyword>
<comment type="similarity">
    <text evidence="6">Belongs to the YccS/YhfK family.</text>
</comment>
<evidence type="ECO:0000256" key="4">
    <source>
        <dbReference type="ARBA" id="ARBA00022989"/>
    </source>
</evidence>
<evidence type="ECO:0000256" key="5">
    <source>
        <dbReference type="ARBA" id="ARBA00023136"/>
    </source>
</evidence>
<dbReference type="PANTHER" id="PTHR30509">
    <property type="entry name" value="P-HYDROXYBENZOIC ACID EFFLUX PUMP SUBUNIT-RELATED"/>
    <property type="match status" value="1"/>
</dbReference>
<evidence type="ECO:0000256" key="7">
    <source>
        <dbReference type="SAM" id="Phobius"/>
    </source>
</evidence>
<keyword evidence="10" id="KW-1185">Reference proteome</keyword>
<evidence type="ECO:0000313" key="9">
    <source>
        <dbReference type="EMBL" id="MDF1586607.1"/>
    </source>
</evidence>
<comment type="subcellular location">
    <subcellularLocation>
        <location evidence="1">Cell membrane</location>
        <topology evidence="1">Multi-pass membrane protein</topology>
    </subcellularLocation>
</comment>
<feature type="transmembrane region" description="Helical" evidence="7">
    <location>
        <begin position="148"/>
        <end position="166"/>
    </location>
</feature>
<dbReference type="AlphaFoldDB" id="A0AAP3XRZ1"/>
<reference evidence="9 10" key="1">
    <citation type="submission" date="2023-03" db="EMBL/GenBank/DDBJ databases">
        <title>YIM 152171 draft genome.</title>
        <authorList>
            <person name="Yang Z."/>
        </authorList>
    </citation>
    <scope>NUCLEOTIDE SEQUENCE [LARGE SCALE GENOMIC DNA]</scope>
    <source>
        <strain evidence="9 10">YIM 152171</strain>
    </source>
</reference>
<evidence type="ECO:0000256" key="3">
    <source>
        <dbReference type="ARBA" id="ARBA00022692"/>
    </source>
</evidence>
<feature type="transmembrane region" description="Helical" evidence="7">
    <location>
        <begin position="110"/>
        <end position="136"/>
    </location>
</feature>
<dbReference type="GO" id="GO:0005886">
    <property type="term" value="C:plasma membrane"/>
    <property type="evidence" value="ECO:0007669"/>
    <property type="project" value="UniProtKB-SubCell"/>
</dbReference>
<evidence type="ECO:0000256" key="2">
    <source>
        <dbReference type="ARBA" id="ARBA00022475"/>
    </source>
</evidence>
<gene>
    <name evidence="9" type="ORF">PZ740_09450</name>
</gene>